<sequence length="201" mass="21628">MIPAEVWVMFLGYTVPMVFSPGPGNTVLATAGGRFGIRGSLPFWTGFEAANVALCLLYGLGLGRVLQGIPSLHHVLRWCGVVYLLYLAWGFFRASSSPSGAEDEPERLGFVDGLLTVALNPKIHSMVLVMFSQFLNPAGALLSQAAQLTAAFLVVCVACHFPWIYGGKLILGRFRSERALRIQGWTFGACMVAVAAYVAVA</sequence>
<evidence type="ECO:0000256" key="2">
    <source>
        <dbReference type="ARBA" id="ARBA00022475"/>
    </source>
</evidence>
<dbReference type="PANTHER" id="PTHR30086:SF20">
    <property type="entry name" value="ARGININE EXPORTER PROTEIN ARGO-RELATED"/>
    <property type="match status" value="1"/>
</dbReference>
<keyword evidence="5 6" id="KW-0472">Membrane</keyword>
<feature type="transmembrane region" description="Helical" evidence="6">
    <location>
        <begin position="141"/>
        <end position="161"/>
    </location>
</feature>
<gene>
    <name evidence="7" type="ORF">FJV41_06245</name>
</gene>
<dbReference type="OrthoDB" id="9804822at2"/>
<feature type="transmembrane region" description="Helical" evidence="6">
    <location>
        <begin position="6"/>
        <end position="29"/>
    </location>
</feature>
<evidence type="ECO:0000313" key="7">
    <source>
        <dbReference type="EMBL" id="TQF16879.1"/>
    </source>
</evidence>
<comment type="caution">
    <text evidence="7">The sequence shown here is derived from an EMBL/GenBank/DDBJ whole genome shotgun (WGS) entry which is preliminary data.</text>
</comment>
<evidence type="ECO:0000256" key="1">
    <source>
        <dbReference type="ARBA" id="ARBA00004651"/>
    </source>
</evidence>
<dbReference type="GO" id="GO:0005886">
    <property type="term" value="C:plasma membrane"/>
    <property type="evidence" value="ECO:0007669"/>
    <property type="project" value="UniProtKB-SubCell"/>
</dbReference>
<keyword evidence="3 6" id="KW-0812">Transmembrane</keyword>
<dbReference type="RefSeq" id="WP_141641485.1">
    <property type="nucleotide sequence ID" value="NZ_VIFM01000016.1"/>
</dbReference>
<keyword evidence="4 6" id="KW-1133">Transmembrane helix</keyword>
<keyword evidence="2" id="KW-1003">Cell membrane</keyword>
<evidence type="ECO:0000256" key="6">
    <source>
        <dbReference type="SAM" id="Phobius"/>
    </source>
</evidence>
<reference evidence="7 8" key="1">
    <citation type="submission" date="2019-06" db="EMBL/GenBank/DDBJ databases">
        <authorList>
            <person name="Livingstone P."/>
            <person name="Whitworth D."/>
        </authorList>
    </citation>
    <scope>NUCLEOTIDE SEQUENCE [LARGE SCALE GENOMIC DNA]</scope>
    <source>
        <strain evidence="7 8">AM401</strain>
    </source>
</reference>
<organism evidence="7 8">
    <name type="scientific">Myxococcus llanfairpwllgwyngyllgogerychwyrndrobwllllantysiliogogogochensis</name>
    <dbReference type="NCBI Taxonomy" id="2590453"/>
    <lineage>
        <taxon>Bacteria</taxon>
        <taxon>Pseudomonadati</taxon>
        <taxon>Myxococcota</taxon>
        <taxon>Myxococcia</taxon>
        <taxon>Myxococcales</taxon>
        <taxon>Cystobacterineae</taxon>
        <taxon>Myxococcaceae</taxon>
        <taxon>Myxococcus</taxon>
    </lineage>
</organism>
<evidence type="ECO:0000256" key="5">
    <source>
        <dbReference type="ARBA" id="ARBA00023136"/>
    </source>
</evidence>
<dbReference type="Proteomes" id="UP000315369">
    <property type="component" value="Unassembled WGS sequence"/>
</dbReference>
<name>A0A540X6T2_9BACT</name>
<evidence type="ECO:0000256" key="3">
    <source>
        <dbReference type="ARBA" id="ARBA00022692"/>
    </source>
</evidence>
<dbReference type="GO" id="GO:0015171">
    <property type="term" value="F:amino acid transmembrane transporter activity"/>
    <property type="evidence" value="ECO:0007669"/>
    <property type="project" value="TreeGrafter"/>
</dbReference>
<feature type="transmembrane region" description="Helical" evidence="6">
    <location>
        <begin position="182"/>
        <end position="200"/>
    </location>
</feature>
<feature type="transmembrane region" description="Helical" evidence="6">
    <location>
        <begin position="75"/>
        <end position="92"/>
    </location>
</feature>
<comment type="subcellular location">
    <subcellularLocation>
        <location evidence="1">Cell membrane</location>
        <topology evidence="1">Multi-pass membrane protein</topology>
    </subcellularLocation>
</comment>
<evidence type="ECO:0000313" key="8">
    <source>
        <dbReference type="Proteomes" id="UP000315369"/>
    </source>
</evidence>
<dbReference type="PANTHER" id="PTHR30086">
    <property type="entry name" value="ARGININE EXPORTER PROTEIN ARGO"/>
    <property type="match status" value="1"/>
</dbReference>
<dbReference type="AlphaFoldDB" id="A0A540X6T2"/>
<protein>
    <submittedName>
        <fullName evidence="7">LysE family translocator</fullName>
    </submittedName>
</protein>
<accession>A0A540X6T2</accession>
<keyword evidence="8" id="KW-1185">Reference proteome</keyword>
<evidence type="ECO:0000256" key="4">
    <source>
        <dbReference type="ARBA" id="ARBA00022989"/>
    </source>
</evidence>
<dbReference type="EMBL" id="VIFM01000016">
    <property type="protein sequence ID" value="TQF16879.1"/>
    <property type="molecule type" value="Genomic_DNA"/>
</dbReference>
<feature type="transmembrane region" description="Helical" evidence="6">
    <location>
        <begin position="41"/>
        <end position="63"/>
    </location>
</feature>
<proteinExistence type="predicted"/>
<dbReference type="Pfam" id="PF01810">
    <property type="entry name" value="LysE"/>
    <property type="match status" value="1"/>
</dbReference>
<dbReference type="InterPro" id="IPR001123">
    <property type="entry name" value="LeuE-type"/>
</dbReference>